<protein>
    <submittedName>
        <fullName evidence="2">Uncharacterized protein</fullName>
    </submittedName>
</protein>
<dbReference type="AlphaFoldDB" id="A0A3E2NAB1"/>
<feature type="coiled-coil region" evidence="1">
    <location>
        <begin position="55"/>
        <end position="85"/>
    </location>
</feature>
<dbReference type="Proteomes" id="UP000260680">
    <property type="component" value="Unassembled WGS sequence"/>
</dbReference>
<accession>A0A3E2NAB1</accession>
<evidence type="ECO:0000313" key="2">
    <source>
        <dbReference type="EMBL" id="RFZ77821.1"/>
    </source>
</evidence>
<reference evidence="2 3" key="1">
    <citation type="submission" date="2018-07" db="EMBL/GenBank/DDBJ databases">
        <title>New species, Clostridium PI-S10-A1B.</title>
        <authorList>
            <person name="Krishna G."/>
            <person name="Summeta K."/>
            <person name="Shikha S."/>
            <person name="Prabhu P.B."/>
            <person name="Suresh K."/>
        </authorList>
    </citation>
    <scope>NUCLEOTIDE SEQUENCE [LARGE SCALE GENOMIC DNA]</scope>
    <source>
        <strain evidence="2 3">PI-S10-A1B</strain>
    </source>
</reference>
<evidence type="ECO:0000313" key="3">
    <source>
        <dbReference type="Proteomes" id="UP000260680"/>
    </source>
</evidence>
<gene>
    <name evidence="2" type="ORF">DS742_16345</name>
</gene>
<name>A0A3E2NAB1_9FIRM</name>
<dbReference type="OrthoDB" id="2068443at2"/>
<evidence type="ECO:0000256" key="1">
    <source>
        <dbReference type="SAM" id="Coils"/>
    </source>
</evidence>
<organism evidence="2 3">
    <name type="scientific">Lacrimispora amygdalina</name>
    <dbReference type="NCBI Taxonomy" id="253257"/>
    <lineage>
        <taxon>Bacteria</taxon>
        <taxon>Bacillati</taxon>
        <taxon>Bacillota</taxon>
        <taxon>Clostridia</taxon>
        <taxon>Lachnospirales</taxon>
        <taxon>Lachnospiraceae</taxon>
        <taxon>Lacrimispora</taxon>
    </lineage>
</organism>
<sequence length="347" mass="39223">MNLAGQLVIHKTFGEGKVIDHTGGYLSVLFGESEKRFIYPDSFQVFLRAKDETLHTAIQNELAEAQAQKQLLQHEKDSVALLEREKVAEKRFVPTKPKERVYPRANIAFKCNYCNGGKSSERIGFHGVCSEAVIRYNIKEKNHVWCSSPDSPCRQYYDGMISSYSELEDVFNRDGSVCYESAMLRDWSAFAGITHTGENKGRPMKLKQVQINSLAVLTTRLPNEPEENRFIFAVFLVDDTYEGDAREEGYVSTTSRYKIEMMPNEAQKLRFWNYYSCPNAPDVVKFGSGLHRYLSDEQAAQILRDITAIKKGTAQEALAGEFLAHFSRVNGIDIEGIPQNGGALAFK</sequence>
<keyword evidence="1" id="KW-0175">Coiled coil</keyword>
<proteinExistence type="predicted"/>
<dbReference type="EMBL" id="QOHO01000052">
    <property type="protein sequence ID" value="RFZ77821.1"/>
    <property type="molecule type" value="Genomic_DNA"/>
</dbReference>
<dbReference type="RefSeq" id="WP_117418052.1">
    <property type="nucleotide sequence ID" value="NZ_QOHO01000052.1"/>
</dbReference>
<comment type="caution">
    <text evidence="2">The sequence shown here is derived from an EMBL/GenBank/DDBJ whole genome shotgun (WGS) entry which is preliminary data.</text>
</comment>